<dbReference type="Gene3D" id="3.40.50.2000">
    <property type="entry name" value="Glycogen Phosphorylase B"/>
    <property type="match status" value="2"/>
</dbReference>
<dbReference type="OrthoDB" id="9801642at2"/>
<reference evidence="11 12" key="2">
    <citation type="submission" date="2018-03" db="EMBL/GenBank/DDBJ databases">
        <title>The ancient ancestry and fast evolution of plastids.</title>
        <authorList>
            <person name="Moore K.R."/>
            <person name="Magnabosco C."/>
            <person name="Momper L."/>
            <person name="Gold D.A."/>
            <person name="Bosak T."/>
            <person name="Fournier G.P."/>
        </authorList>
    </citation>
    <scope>NUCLEOTIDE SEQUENCE [LARGE SCALE GENOMIC DNA]</scope>
    <source>
        <strain evidence="11 12">ULC007</strain>
    </source>
</reference>
<keyword evidence="8" id="KW-0443">Lipid metabolism</keyword>
<name>A0A2T1DDA2_9CYAN</name>
<keyword evidence="12" id="KW-1185">Reference proteome</keyword>
<accession>A0A2T1DDA2</accession>
<dbReference type="PANTHER" id="PTHR30372">
    <property type="entry name" value="LIPID-A-DISACCHARIDE SYNTHASE"/>
    <property type="match status" value="1"/>
</dbReference>
<evidence type="ECO:0000256" key="9">
    <source>
        <dbReference type="ARBA" id="ARBA00048975"/>
    </source>
</evidence>
<dbReference type="InterPro" id="IPR003835">
    <property type="entry name" value="Glyco_trans_19"/>
</dbReference>
<dbReference type="NCBIfam" id="TIGR00215">
    <property type="entry name" value="lpxB"/>
    <property type="match status" value="1"/>
</dbReference>
<comment type="caution">
    <text evidence="11">The sequence shown here is derived from an EMBL/GenBank/DDBJ whole genome shotgun (WGS) entry which is preliminary data.</text>
</comment>
<comment type="function">
    <text evidence="1">Condensation of UDP-2,3-diacylglucosamine and 2,3-diacylglucosamine-1-phosphate to form lipid A disaccharide, a precursor of lipid A, a phosphorylated glycolipid that anchors the lipopolysaccharide to the outer membrane of the cell.</text>
</comment>
<evidence type="ECO:0000313" key="11">
    <source>
        <dbReference type="EMBL" id="PSB18458.1"/>
    </source>
</evidence>
<dbReference type="GO" id="GO:0008915">
    <property type="term" value="F:lipid-A-disaccharide synthase activity"/>
    <property type="evidence" value="ECO:0007669"/>
    <property type="project" value="UniProtKB-UniRule"/>
</dbReference>
<keyword evidence="5" id="KW-0441">Lipid A biosynthesis</keyword>
<dbReference type="GO" id="GO:0016020">
    <property type="term" value="C:membrane"/>
    <property type="evidence" value="ECO:0007669"/>
    <property type="project" value="GOC"/>
</dbReference>
<dbReference type="GO" id="GO:0009245">
    <property type="term" value="P:lipid A biosynthetic process"/>
    <property type="evidence" value="ECO:0007669"/>
    <property type="project" value="UniProtKB-UniRule"/>
</dbReference>
<keyword evidence="7" id="KW-0808">Transferase</keyword>
<dbReference type="PANTHER" id="PTHR30372:SF4">
    <property type="entry name" value="LIPID-A-DISACCHARIDE SYNTHASE, MITOCHONDRIAL-RELATED"/>
    <property type="match status" value="1"/>
</dbReference>
<evidence type="ECO:0000256" key="6">
    <source>
        <dbReference type="ARBA" id="ARBA00022676"/>
    </source>
</evidence>
<dbReference type="EMBL" id="PVWG01000017">
    <property type="protein sequence ID" value="PSB18458.1"/>
    <property type="molecule type" value="Genomic_DNA"/>
</dbReference>
<evidence type="ECO:0000256" key="7">
    <source>
        <dbReference type="ARBA" id="ARBA00022679"/>
    </source>
</evidence>
<evidence type="ECO:0000256" key="2">
    <source>
        <dbReference type="ARBA" id="ARBA00012687"/>
    </source>
</evidence>
<evidence type="ECO:0000256" key="1">
    <source>
        <dbReference type="ARBA" id="ARBA00002056"/>
    </source>
</evidence>
<dbReference type="GO" id="GO:0005543">
    <property type="term" value="F:phospholipid binding"/>
    <property type="evidence" value="ECO:0007669"/>
    <property type="project" value="TreeGrafter"/>
</dbReference>
<dbReference type="Proteomes" id="UP000238634">
    <property type="component" value="Unassembled WGS sequence"/>
</dbReference>
<gene>
    <name evidence="11" type="ORF">C7B65_15300</name>
</gene>
<comment type="catalytic activity">
    <reaction evidence="9">
        <text>a lipid X + a UDP-2-N,3-O-bis[(3R)-3-hydroxyacyl]-alpha-D-glucosamine = a lipid A disaccharide + UDP + H(+)</text>
        <dbReference type="Rhea" id="RHEA:67828"/>
        <dbReference type="ChEBI" id="CHEBI:15378"/>
        <dbReference type="ChEBI" id="CHEBI:58223"/>
        <dbReference type="ChEBI" id="CHEBI:137748"/>
        <dbReference type="ChEBI" id="CHEBI:176338"/>
        <dbReference type="ChEBI" id="CHEBI:176343"/>
        <dbReference type="EC" id="2.4.1.182"/>
    </reaction>
</comment>
<evidence type="ECO:0000256" key="8">
    <source>
        <dbReference type="ARBA" id="ARBA00023098"/>
    </source>
</evidence>
<evidence type="ECO:0000256" key="5">
    <source>
        <dbReference type="ARBA" id="ARBA00022556"/>
    </source>
</evidence>
<protein>
    <recommendedName>
        <fullName evidence="3 10">Lipid-A-disaccharide synthase</fullName>
        <ecNumber evidence="2 10">2.4.1.182</ecNumber>
    </recommendedName>
</protein>
<keyword evidence="6" id="KW-0328">Glycosyltransferase</keyword>
<proteinExistence type="predicted"/>
<dbReference type="EC" id="2.4.1.182" evidence="2 10"/>
<evidence type="ECO:0000256" key="4">
    <source>
        <dbReference type="ARBA" id="ARBA00022516"/>
    </source>
</evidence>
<dbReference type="SUPFAM" id="SSF53756">
    <property type="entry name" value="UDP-Glycosyltransferase/glycogen phosphorylase"/>
    <property type="match status" value="1"/>
</dbReference>
<keyword evidence="4" id="KW-0444">Lipid biosynthesis</keyword>
<reference evidence="11 12" key="1">
    <citation type="submission" date="2018-02" db="EMBL/GenBank/DDBJ databases">
        <authorList>
            <person name="Cohen D.B."/>
            <person name="Kent A.D."/>
        </authorList>
    </citation>
    <scope>NUCLEOTIDE SEQUENCE [LARGE SCALE GENOMIC DNA]</scope>
    <source>
        <strain evidence="11 12">ULC007</strain>
    </source>
</reference>
<evidence type="ECO:0000256" key="10">
    <source>
        <dbReference type="NCBIfam" id="TIGR00215"/>
    </source>
</evidence>
<dbReference type="Pfam" id="PF02684">
    <property type="entry name" value="LpxB"/>
    <property type="match status" value="1"/>
</dbReference>
<dbReference type="AlphaFoldDB" id="A0A2T1DDA2"/>
<sequence>MTDEPLQPSKPVRVFISTGEVSGDLQGALLIQALQRRSQTLGIELEILALGGDRMEEAGAKLLGHTSTIGSIGLLESLPYVLPTLKVQQQAKQYLKIHPPDVVVLIDYMSPNVAFCSYLPKHLPQVPVVYFIAPQEWVWSASSYNTDRIIGATSKILAIFQEEANYFKRKGGKATWVGHPLVDRVQAAPSREEARSSLGIPSDQTAIVLLPASRQQELKYLMPVIFEAAQQIQEKLPQAHFWIPLALEKYRWAIEQAITEYGLRATLLDSNQGQTTLQAIAAADLAITKSGTVNLEMALLDVPQVVLYRVNRVTAWIAQKILKVSIPFMSPPNLVEMKPVVPEFLQDEATVENIVQEAISLLQPDRRQKMLADYQEMRRAVGEVGVCDRAAQEILDLL</sequence>
<dbReference type="RefSeq" id="WP_073072666.1">
    <property type="nucleotide sequence ID" value="NZ_MPPI01000018.1"/>
</dbReference>
<evidence type="ECO:0000256" key="3">
    <source>
        <dbReference type="ARBA" id="ARBA00020902"/>
    </source>
</evidence>
<organism evidence="11 12">
    <name type="scientific">Phormidesmis priestleyi ULC007</name>
    <dbReference type="NCBI Taxonomy" id="1920490"/>
    <lineage>
        <taxon>Bacteria</taxon>
        <taxon>Bacillati</taxon>
        <taxon>Cyanobacteriota</taxon>
        <taxon>Cyanophyceae</taxon>
        <taxon>Leptolyngbyales</taxon>
        <taxon>Leptolyngbyaceae</taxon>
        <taxon>Phormidesmis</taxon>
    </lineage>
</organism>
<evidence type="ECO:0000313" key="12">
    <source>
        <dbReference type="Proteomes" id="UP000238634"/>
    </source>
</evidence>
<dbReference type="STRING" id="1920490.GCA_001895925_05064"/>